<proteinExistence type="predicted"/>
<evidence type="ECO:0000313" key="2">
    <source>
        <dbReference type="EMBL" id="AVO22960.1"/>
    </source>
</evidence>
<dbReference type="Proteomes" id="UP000242372">
    <property type="component" value="Segment"/>
</dbReference>
<keyword evidence="3" id="KW-1185">Reference proteome</keyword>
<dbReference type="KEGG" id="vg:55607915"/>
<dbReference type="GeneID" id="55607915"/>
<evidence type="ECO:0000313" key="3">
    <source>
        <dbReference type="Proteomes" id="UP000242372"/>
    </source>
</evidence>
<reference evidence="2 3" key="1">
    <citation type="submission" date="2018-02" db="EMBL/GenBank/DDBJ databases">
        <title>Complete Genome Sequences of Erwinia amylovora Phages vB_EamP-S2 and vB_EamM-Bue1.</title>
        <authorList>
            <person name="Knecht L.E."/>
        </authorList>
    </citation>
    <scope>NUCLEOTIDE SEQUENCE [LARGE SCALE GENOMIC DNA]</scope>
</reference>
<organism evidence="2 3">
    <name type="scientific">Erwinia phage vB_EamM-Bue1</name>
    <dbReference type="NCBI Taxonomy" id="2099338"/>
    <lineage>
        <taxon>Viruses</taxon>
        <taxon>Duplodnaviria</taxon>
        <taxon>Heunggongvirae</taxon>
        <taxon>Uroviricota</taxon>
        <taxon>Caudoviricetes</taxon>
        <taxon>Pantevenvirales</taxon>
        <taxon>Ackermannviridae</taxon>
        <taxon>Nezavisimistyvirus</taxon>
        <taxon>Nezavisimistyvirus bue1</taxon>
    </lineage>
</organism>
<sequence length="241" mass="26467">MVNQSIVQQRGLVAFPSFMAERVYMREFRKGTGLPPELRGRWQSTVDAMLEGVDTDGPIYLMIDQGVVKAGTAQRRPGVHIDGYWHPAVRAHGGVSRHGSTPPPSPKRRRGQPDDGFEEVEWTPVREGHGGQPARHSASASGEWDHSYEPWKHCDFTTPEGIILASDVRACRALSGTYMGNPGEGGDCSHLSLTGMDEIILDPFVAYAGNVTMLHESLPVDCDVTRTLVRLNVPGWTPVIQ</sequence>
<accession>A0A2P1JUC1</accession>
<protein>
    <submittedName>
        <fullName evidence="2">Uncharacterized protein</fullName>
    </submittedName>
</protein>
<name>A0A2P1JUC1_9CAUD</name>
<dbReference type="RefSeq" id="YP_009837722.1">
    <property type="nucleotide sequence ID" value="NC_048702.1"/>
</dbReference>
<evidence type="ECO:0000256" key="1">
    <source>
        <dbReference type="SAM" id="MobiDB-lite"/>
    </source>
</evidence>
<dbReference type="EMBL" id="MG973030">
    <property type="protein sequence ID" value="AVO22960.1"/>
    <property type="molecule type" value="Genomic_DNA"/>
</dbReference>
<feature type="region of interest" description="Disordered" evidence="1">
    <location>
        <begin position="90"/>
        <end position="116"/>
    </location>
</feature>